<proteinExistence type="predicted"/>
<dbReference type="Proteomes" id="UP000238358">
    <property type="component" value="Chromosome"/>
</dbReference>
<evidence type="ECO:0000313" key="6">
    <source>
        <dbReference type="Proteomes" id="UP000238358"/>
    </source>
</evidence>
<protein>
    <submittedName>
        <fullName evidence="5">AraC family transcriptional regulator</fullName>
    </submittedName>
</protein>
<evidence type="ECO:0000256" key="3">
    <source>
        <dbReference type="ARBA" id="ARBA00023163"/>
    </source>
</evidence>
<organism evidence="5 6">
    <name type="scientific">Megasphaera elsdenii</name>
    <dbReference type="NCBI Taxonomy" id="907"/>
    <lineage>
        <taxon>Bacteria</taxon>
        <taxon>Bacillati</taxon>
        <taxon>Bacillota</taxon>
        <taxon>Negativicutes</taxon>
        <taxon>Veillonellales</taxon>
        <taxon>Veillonellaceae</taxon>
        <taxon>Megasphaera</taxon>
    </lineage>
</organism>
<dbReference type="PANTHER" id="PTHR47893">
    <property type="entry name" value="REGULATORY PROTEIN PCHR"/>
    <property type="match status" value="1"/>
</dbReference>
<accession>A0A2S0M4Y9</accession>
<dbReference type="InterPro" id="IPR018060">
    <property type="entry name" value="HTH_AraC"/>
</dbReference>
<name>A0A2S0M4Y9_MEGEL</name>
<reference evidence="5 6" key="1">
    <citation type="journal article" date="2018" name="Genome Announc.">
        <title>Complete genomes of two Megasphaera elsdenii strains, NCIMB 702410 and ATCC 25940.</title>
        <authorList>
            <person name="Hatmaker E.A."/>
            <person name="O'Dell K."/>
            <person name="Riley L.A."/>
            <person name="Klingeman D.M."/>
            <person name="Guss A.M."/>
        </authorList>
    </citation>
    <scope>NUCLEOTIDE SEQUENCE [LARGE SCALE GENOMIC DNA]</scope>
    <source>
        <strain evidence="5 6">NCIMB702410</strain>
    </source>
</reference>
<dbReference type="Pfam" id="PF12833">
    <property type="entry name" value="HTH_18"/>
    <property type="match status" value="1"/>
</dbReference>
<evidence type="ECO:0000256" key="2">
    <source>
        <dbReference type="ARBA" id="ARBA00023125"/>
    </source>
</evidence>
<evidence type="ECO:0000256" key="1">
    <source>
        <dbReference type="ARBA" id="ARBA00023015"/>
    </source>
</evidence>
<gene>
    <name evidence="5" type="ORF">C6Y28_02135</name>
</gene>
<evidence type="ECO:0000259" key="4">
    <source>
        <dbReference type="PROSITE" id="PS01124"/>
    </source>
</evidence>
<sequence>MSKQAKKETYHMNDPTNTLIYEIKNSLPPDSTLKHQVLFPGILLARYRLQGATCTVQHSSWPGLYIFSNGREGSMGWQLNSGKQIYLHRQAFACHAASACTQAILSLPNGFYEGLSLFFNLPVIKEQPPSLFEEAGLHPFQLLAACFPDGSGEAFWQNDTELQRIISFFWDQPALLSNAYEKLKVLELLLHLSRFPLHKRQHLSAYPSEQVALVQKIHYDLLQKLDQRITIDTLAQQYLINQTTLKNVFKAVYGTSLAAHIKEHRLLQAAELLCHSQDSMAEIAAKVGYESQSRFSAAFKKRFGELPTQYRKTH</sequence>
<dbReference type="GO" id="GO:0043565">
    <property type="term" value="F:sequence-specific DNA binding"/>
    <property type="evidence" value="ECO:0007669"/>
    <property type="project" value="InterPro"/>
</dbReference>
<dbReference type="InterPro" id="IPR020449">
    <property type="entry name" value="Tscrpt_reg_AraC-type_HTH"/>
</dbReference>
<dbReference type="SUPFAM" id="SSF46689">
    <property type="entry name" value="Homeodomain-like"/>
    <property type="match status" value="1"/>
</dbReference>
<dbReference type="EMBL" id="CP027569">
    <property type="protein sequence ID" value="AVO26515.1"/>
    <property type="molecule type" value="Genomic_DNA"/>
</dbReference>
<evidence type="ECO:0000313" key="5">
    <source>
        <dbReference type="EMBL" id="AVO26515.1"/>
    </source>
</evidence>
<dbReference type="Gene3D" id="1.10.10.60">
    <property type="entry name" value="Homeodomain-like"/>
    <property type="match status" value="1"/>
</dbReference>
<dbReference type="PROSITE" id="PS00041">
    <property type="entry name" value="HTH_ARAC_FAMILY_1"/>
    <property type="match status" value="1"/>
</dbReference>
<dbReference type="PRINTS" id="PR00032">
    <property type="entry name" value="HTHARAC"/>
</dbReference>
<keyword evidence="2" id="KW-0238">DNA-binding</keyword>
<dbReference type="PROSITE" id="PS01124">
    <property type="entry name" value="HTH_ARAC_FAMILY_2"/>
    <property type="match status" value="1"/>
</dbReference>
<dbReference type="SMART" id="SM00342">
    <property type="entry name" value="HTH_ARAC"/>
    <property type="match status" value="1"/>
</dbReference>
<dbReference type="InterPro" id="IPR053142">
    <property type="entry name" value="PchR_regulatory_protein"/>
</dbReference>
<dbReference type="InterPro" id="IPR018062">
    <property type="entry name" value="HTH_AraC-typ_CS"/>
</dbReference>
<keyword evidence="3" id="KW-0804">Transcription</keyword>
<dbReference type="AlphaFoldDB" id="A0A2S0M4Y9"/>
<dbReference type="InterPro" id="IPR009057">
    <property type="entry name" value="Homeodomain-like_sf"/>
</dbReference>
<keyword evidence="1" id="KW-0805">Transcription regulation</keyword>
<dbReference type="PANTHER" id="PTHR47893:SF1">
    <property type="entry name" value="REGULATORY PROTEIN PCHR"/>
    <property type="match status" value="1"/>
</dbReference>
<dbReference type="GO" id="GO:0003700">
    <property type="term" value="F:DNA-binding transcription factor activity"/>
    <property type="evidence" value="ECO:0007669"/>
    <property type="project" value="InterPro"/>
</dbReference>
<feature type="domain" description="HTH araC/xylS-type" evidence="4">
    <location>
        <begin position="215"/>
        <end position="313"/>
    </location>
</feature>